<evidence type="ECO:0000313" key="6">
    <source>
        <dbReference type="Proteomes" id="UP000327439"/>
    </source>
</evidence>
<dbReference type="OrthoDB" id="1845069at2759"/>
<dbReference type="Pfam" id="PF00346">
    <property type="entry name" value="Complex1_49kDa"/>
    <property type="match status" value="2"/>
</dbReference>
<accession>A0A5J5PNN2</accession>
<dbReference type="PANTHER" id="PTHR11993:SF10">
    <property type="entry name" value="NADH DEHYDROGENASE [UBIQUINONE] IRON-SULFUR PROTEIN 2, MITOCHONDRIAL"/>
    <property type="match status" value="1"/>
</dbReference>
<dbReference type="GO" id="GO:0048038">
    <property type="term" value="F:quinone binding"/>
    <property type="evidence" value="ECO:0007669"/>
    <property type="project" value="InterPro"/>
</dbReference>
<evidence type="ECO:0000256" key="3">
    <source>
        <dbReference type="ARBA" id="ARBA00023027"/>
    </source>
</evidence>
<keyword evidence="3" id="KW-0520">NAD</keyword>
<reference evidence="6" key="1">
    <citation type="journal article" date="2020" name="Nat. Genet.">
        <title>Genomic diversifications of five Gossypium allopolyploid species and their impact on cotton improvement.</title>
        <authorList>
            <person name="Chen Z.J."/>
            <person name="Sreedasyam A."/>
            <person name="Ando A."/>
            <person name="Song Q."/>
            <person name="De Santiago L.M."/>
            <person name="Hulse-Kemp A.M."/>
            <person name="Ding M."/>
            <person name="Ye W."/>
            <person name="Kirkbride R.C."/>
            <person name="Jenkins J."/>
            <person name="Plott C."/>
            <person name="Lovell J."/>
            <person name="Lin Y.M."/>
            <person name="Vaughn R."/>
            <person name="Liu B."/>
            <person name="Simpson S."/>
            <person name="Scheffler B.E."/>
            <person name="Wen L."/>
            <person name="Saski C.A."/>
            <person name="Grover C.E."/>
            <person name="Hu G."/>
            <person name="Conover J.L."/>
            <person name="Carlson J.W."/>
            <person name="Shu S."/>
            <person name="Boston L.B."/>
            <person name="Williams M."/>
            <person name="Peterson D.G."/>
            <person name="McGee K."/>
            <person name="Jones D.C."/>
            <person name="Wendel J.F."/>
            <person name="Stelly D.M."/>
            <person name="Grimwood J."/>
            <person name="Schmutz J."/>
        </authorList>
    </citation>
    <scope>NUCLEOTIDE SEQUENCE [LARGE SCALE GENOMIC DNA]</scope>
    <source>
        <strain evidence="6">cv. 3-79</strain>
    </source>
</reference>
<comment type="similarity">
    <text evidence="1">Belongs to the complex I 49 kDa subunit family.</text>
</comment>
<dbReference type="GO" id="GO:0016651">
    <property type="term" value="F:oxidoreductase activity, acting on NAD(P)H"/>
    <property type="evidence" value="ECO:0007669"/>
    <property type="project" value="InterPro"/>
</dbReference>
<feature type="domain" description="NADH-quinone oxidoreductase subunit D" evidence="4">
    <location>
        <begin position="141"/>
        <end position="203"/>
    </location>
</feature>
<protein>
    <recommendedName>
        <fullName evidence="4">NADH-quinone oxidoreductase subunit D domain-containing protein</fullName>
    </recommendedName>
</protein>
<organism evidence="5 6">
    <name type="scientific">Gossypium barbadense</name>
    <name type="common">Sea Island cotton</name>
    <name type="synonym">Hibiscus barbadensis</name>
    <dbReference type="NCBI Taxonomy" id="3634"/>
    <lineage>
        <taxon>Eukaryota</taxon>
        <taxon>Viridiplantae</taxon>
        <taxon>Streptophyta</taxon>
        <taxon>Embryophyta</taxon>
        <taxon>Tracheophyta</taxon>
        <taxon>Spermatophyta</taxon>
        <taxon>Magnoliopsida</taxon>
        <taxon>eudicotyledons</taxon>
        <taxon>Gunneridae</taxon>
        <taxon>Pentapetalae</taxon>
        <taxon>rosids</taxon>
        <taxon>malvids</taxon>
        <taxon>Malvales</taxon>
        <taxon>Malvaceae</taxon>
        <taxon>Malvoideae</taxon>
        <taxon>Gossypium</taxon>
    </lineage>
</organism>
<evidence type="ECO:0000259" key="4">
    <source>
        <dbReference type="Pfam" id="PF00346"/>
    </source>
</evidence>
<dbReference type="InterPro" id="IPR001135">
    <property type="entry name" value="NADH_Q_OxRdtase_suD"/>
</dbReference>
<dbReference type="Gene3D" id="1.10.645.10">
    <property type="entry name" value="Cytochrome-c3 Hydrogenase, chain B"/>
    <property type="match status" value="1"/>
</dbReference>
<name>A0A5J5PNN2_GOSBA</name>
<evidence type="ECO:0000256" key="2">
    <source>
        <dbReference type="ARBA" id="ARBA00022967"/>
    </source>
</evidence>
<dbReference type="AlphaFoldDB" id="A0A5J5PNN2"/>
<proteinExistence type="inferred from homology"/>
<dbReference type="InterPro" id="IPR029014">
    <property type="entry name" value="NiFe-Hase_large"/>
</dbReference>
<dbReference type="PANTHER" id="PTHR11993">
    <property type="entry name" value="NADH-UBIQUINONE OXIDOREDUCTASE 49 KDA SUBUNIT"/>
    <property type="match status" value="1"/>
</dbReference>
<keyword evidence="2" id="KW-1278">Translocase</keyword>
<evidence type="ECO:0000313" key="5">
    <source>
        <dbReference type="EMBL" id="KAB2008209.1"/>
    </source>
</evidence>
<dbReference type="EMBL" id="CM018224">
    <property type="protein sequence ID" value="KAB2008209.1"/>
    <property type="molecule type" value="Genomic_DNA"/>
</dbReference>
<dbReference type="SUPFAM" id="SSF56762">
    <property type="entry name" value="HydB/Nqo4-like"/>
    <property type="match status" value="1"/>
</dbReference>
<keyword evidence="6" id="KW-1185">Reference proteome</keyword>
<gene>
    <name evidence="5" type="ORF">ES319_D10G083500v1</name>
</gene>
<dbReference type="InterPro" id="IPR022885">
    <property type="entry name" value="NDH1_su_D/H"/>
</dbReference>
<sequence length="214" mass="25119">MIVNMGRHHPSMHGVLCLIITLEGEDVVDCEPILERELVYDLFEAVTGMRMMHNYFVSEEWRLIYLTELLNIKNLLREILFFFELVEKISVIGGEEVINWGLFGPIIQVSGIKRDFQKVDHYEDPEWNDFEYRFISKKSSPTFGLSRQEMCTRMESPKGELGKFLTEDQRGFPWRWKILVNRMKLANIMTILGTIDIIMGEVDIGFYLLKCIID</sequence>
<dbReference type="GO" id="GO:0009535">
    <property type="term" value="C:chloroplast thylakoid membrane"/>
    <property type="evidence" value="ECO:0007669"/>
    <property type="project" value="TreeGrafter"/>
</dbReference>
<evidence type="ECO:0000256" key="1">
    <source>
        <dbReference type="ARBA" id="ARBA00005769"/>
    </source>
</evidence>
<dbReference type="Proteomes" id="UP000327439">
    <property type="component" value="Chromosome D10"/>
</dbReference>
<feature type="domain" description="NADH-quinone oxidoreductase subunit D" evidence="4">
    <location>
        <begin position="35"/>
        <end position="132"/>
    </location>
</feature>
<dbReference type="GO" id="GO:0051287">
    <property type="term" value="F:NAD binding"/>
    <property type="evidence" value="ECO:0007669"/>
    <property type="project" value="InterPro"/>
</dbReference>